<gene>
    <name evidence="6" type="ORF">JVT61DRAFT_15231</name>
</gene>
<dbReference type="InterPro" id="IPR018110">
    <property type="entry name" value="Mandel_Rmase/mucon_lact_enz_CS"/>
</dbReference>
<feature type="compositionally biased region" description="Pro residues" evidence="4">
    <location>
        <begin position="445"/>
        <end position="462"/>
    </location>
</feature>
<keyword evidence="2" id="KW-0479">Metal-binding</keyword>
<evidence type="ECO:0000256" key="2">
    <source>
        <dbReference type="ARBA" id="ARBA00022723"/>
    </source>
</evidence>
<dbReference type="AlphaFoldDB" id="A0A8I2YTA5"/>
<feature type="region of interest" description="Disordered" evidence="4">
    <location>
        <begin position="502"/>
        <end position="585"/>
    </location>
</feature>
<dbReference type="Pfam" id="PF13378">
    <property type="entry name" value="MR_MLE_C"/>
    <property type="match status" value="1"/>
</dbReference>
<dbReference type="InterPro" id="IPR013342">
    <property type="entry name" value="Mandelate_racemase_C"/>
</dbReference>
<keyword evidence="3" id="KW-0460">Magnesium</keyword>
<keyword evidence="7" id="KW-1185">Reference proteome</keyword>
<dbReference type="GO" id="GO:0000287">
    <property type="term" value="F:magnesium ion binding"/>
    <property type="evidence" value="ECO:0007669"/>
    <property type="project" value="TreeGrafter"/>
</dbReference>
<feature type="region of interest" description="Disordered" evidence="4">
    <location>
        <begin position="420"/>
        <end position="467"/>
    </location>
</feature>
<dbReference type="SUPFAM" id="SSF54826">
    <property type="entry name" value="Enolase N-terminal domain-like"/>
    <property type="match status" value="1"/>
</dbReference>
<evidence type="ECO:0000313" key="7">
    <source>
        <dbReference type="Proteomes" id="UP000683000"/>
    </source>
</evidence>
<dbReference type="Gene3D" id="3.20.20.120">
    <property type="entry name" value="Enolase-like C-terminal domain"/>
    <property type="match status" value="1"/>
</dbReference>
<evidence type="ECO:0000256" key="1">
    <source>
        <dbReference type="ARBA" id="ARBA00001946"/>
    </source>
</evidence>
<dbReference type="InterPro" id="IPR029065">
    <property type="entry name" value="Enolase_C-like"/>
</dbReference>
<reference evidence="6" key="1">
    <citation type="submission" date="2021-03" db="EMBL/GenBank/DDBJ databases">
        <title>Evolutionary innovations through gain and loss of genes in the ectomycorrhizal Boletales.</title>
        <authorList>
            <person name="Wu G."/>
            <person name="Miyauchi S."/>
            <person name="Morin E."/>
            <person name="Yang Z.-L."/>
            <person name="Xu J."/>
            <person name="Martin F.M."/>
        </authorList>
    </citation>
    <scope>NUCLEOTIDE SEQUENCE</scope>
    <source>
        <strain evidence="6">BR01</strain>
    </source>
</reference>
<dbReference type="GO" id="GO:0009063">
    <property type="term" value="P:amino acid catabolic process"/>
    <property type="evidence" value="ECO:0007669"/>
    <property type="project" value="InterPro"/>
</dbReference>
<feature type="compositionally biased region" description="Pro residues" evidence="4">
    <location>
        <begin position="545"/>
        <end position="562"/>
    </location>
</feature>
<dbReference type="GO" id="GO:0016836">
    <property type="term" value="F:hydro-lyase activity"/>
    <property type="evidence" value="ECO:0007669"/>
    <property type="project" value="TreeGrafter"/>
</dbReference>
<dbReference type="InterPro" id="IPR046945">
    <property type="entry name" value="RHMD-like"/>
</dbReference>
<evidence type="ECO:0000256" key="4">
    <source>
        <dbReference type="SAM" id="MobiDB-lite"/>
    </source>
</evidence>
<evidence type="ECO:0000259" key="5">
    <source>
        <dbReference type="SMART" id="SM00922"/>
    </source>
</evidence>
<comment type="cofactor">
    <cofactor evidence="1">
        <name>Mg(2+)</name>
        <dbReference type="ChEBI" id="CHEBI:18420"/>
    </cofactor>
</comment>
<dbReference type="SUPFAM" id="SSF51604">
    <property type="entry name" value="Enolase C-terminal domain-like"/>
    <property type="match status" value="1"/>
</dbReference>
<evidence type="ECO:0000313" key="6">
    <source>
        <dbReference type="EMBL" id="KAG6377427.1"/>
    </source>
</evidence>
<accession>A0A8I2YTA5</accession>
<dbReference type="PANTHER" id="PTHR13794:SF58">
    <property type="entry name" value="MITOCHONDRIAL ENOLASE SUPERFAMILY MEMBER 1"/>
    <property type="match status" value="1"/>
</dbReference>
<dbReference type="PANTHER" id="PTHR13794">
    <property type="entry name" value="ENOLASE SUPERFAMILY, MANDELATE RACEMASE"/>
    <property type="match status" value="1"/>
</dbReference>
<protein>
    <submittedName>
        <fullName evidence="6">Enolase C-terminal domain-like protein</fullName>
    </submittedName>
</protein>
<proteinExistence type="predicted"/>
<organism evidence="6 7">
    <name type="scientific">Boletus reticuloceps</name>
    <dbReference type="NCBI Taxonomy" id="495285"/>
    <lineage>
        <taxon>Eukaryota</taxon>
        <taxon>Fungi</taxon>
        <taxon>Dikarya</taxon>
        <taxon>Basidiomycota</taxon>
        <taxon>Agaricomycotina</taxon>
        <taxon>Agaricomycetes</taxon>
        <taxon>Agaricomycetidae</taxon>
        <taxon>Boletales</taxon>
        <taxon>Boletineae</taxon>
        <taxon>Boletaceae</taxon>
        <taxon>Boletoideae</taxon>
        <taxon>Boletus</taxon>
    </lineage>
</organism>
<feature type="compositionally biased region" description="Low complexity" evidence="4">
    <location>
        <begin position="435"/>
        <end position="444"/>
    </location>
</feature>
<dbReference type="EMBL" id="JAGFBS010000009">
    <property type="protein sequence ID" value="KAG6377427.1"/>
    <property type="molecule type" value="Genomic_DNA"/>
</dbReference>
<feature type="domain" description="Mandelate racemase/muconate lactonizing enzyme C-terminal" evidence="5">
    <location>
        <begin position="114"/>
        <end position="236"/>
    </location>
</feature>
<dbReference type="InterPro" id="IPR036849">
    <property type="entry name" value="Enolase-like_C_sf"/>
</dbReference>
<feature type="region of interest" description="Disordered" evidence="4">
    <location>
        <begin position="607"/>
        <end position="669"/>
    </location>
</feature>
<dbReference type="PROSITE" id="PS00909">
    <property type="entry name" value="MR_MLE_2"/>
    <property type="match status" value="1"/>
</dbReference>
<dbReference type="GO" id="GO:0016052">
    <property type="term" value="P:carbohydrate catabolic process"/>
    <property type="evidence" value="ECO:0007669"/>
    <property type="project" value="TreeGrafter"/>
</dbReference>
<dbReference type="Gene3D" id="3.30.390.10">
    <property type="entry name" value="Enolase-like, N-terminal domain"/>
    <property type="match status" value="1"/>
</dbReference>
<feature type="compositionally biased region" description="Low complexity" evidence="4">
    <location>
        <begin position="635"/>
        <end position="650"/>
    </location>
</feature>
<dbReference type="InterPro" id="IPR029017">
    <property type="entry name" value="Enolase-like_N"/>
</dbReference>
<feature type="region of interest" description="Disordered" evidence="4">
    <location>
        <begin position="158"/>
        <end position="178"/>
    </location>
</feature>
<feature type="compositionally biased region" description="Polar residues" evidence="4">
    <location>
        <begin position="506"/>
        <end position="520"/>
    </location>
</feature>
<comment type="caution">
    <text evidence="6">The sequence shown here is derived from an EMBL/GenBank/DDBJ whole genome shotgun (WGS) entry which is preliminary data.</text>
</comment>
<name>A0A8I2YTA5_9AGAM</name>
<sequence>MGQAWDWMSGDSQLRWIGPEKGIIHLALAAVNNAVWDMFAKSRKKPLWKLIVDMTPEELVNATAFRYITDALTREEALAMLKAKEGGKREREAYVKEVGYPAYITSAGWLGYSDDKVAHLTKEAVQAGWTHFKMKVGASLEDDLRRGRMIRSIIDDPKNYPAGKPLRDPNSPELKGRNAGPTGAVLMIDANQVWDVEEAIRYVKALEEIRPWFIEEPTAPDDILGHAAIRKALAPYGIGVATGEHAHNRMTFKQLFQAEAVDVAQIDACRLGGVSEVLGVLLMAAKFGVLVCPHAGGVGLCEHVIHLSLIDYIAISGSMERNVIEYSSHLHEHFVYPCSVNGKGRYVVPENENGGYRCFESLHETLKKLSTMAYDEQRAFAGTKPALHNVVHVEHDGRRLYGREQSIGFQYTNQPSFVAMPGPFVSSPPTQAYAPTMPSSSRRPLPTPRTRPESMPPPPRQPPLVVQAPAPSRPAILALSPTAPPARRPLPTPSLAKHTAIDLTARPTSPVKSSISTINANPDRDICIPSSFSRRTAPLPDVNQRPPPPPAVPFSTPPPTWPPRSSHSEVHETQPSKSAPLWNRNSSAASSATIAANVIERRSTVSGSLRPVLRSPPAPQPPRRAVSPERAQPAQRLQLSPSRRPLPSSPTGSPHRTIPPPTHPCFLEG</sequence>
<dbReference type="OrthoDB" id="14161at2759"/>
<dbReference type="Proteomes" id="UP000683000">
    <property type="component" value="Unassembled WGS sequence"/>
</dbReference>
<dbReference type="SMART" id="SM00922">
    <property type="entry name" value="MR_MLE"/>
    <property type="match status" value="1"/>
</dbReference>
<evidence type="ECO:0000256" key="3">
    <source>
        <dbReference type="ARBA" id="ARBA00022842"/>
    </source>
</evidence>